<name>A0ACC0GJA7_9ERIC</name>
<dbReference type="EMBL" id="CM045765">
    <property type="protein sequence ID" value="KAI8001160.1"/>
    <property type="molecule type" value="Genomic_DNA"/>
</dbReference>
<protein>
    <submittedName>
        <fullName evidence="1">Uncharacterized protein</fullName>
    </submittedName>
</protein>
<evidence type="ECO:0000313" key="2">
    <source>
        <dbReference type="Proteomes" id="UP001060215"/>
    </source>
</evidence>
<sequence>MVDQYLLGSLIASILVIMVLYNLYTKQNGRAESTTAVTTTTTTINSECRSKNGGGDEDDDVVDDLMKKKNGNVLRKIEVDECDEDLHPATRGGLIVTVICAIELNVNWFILPEQF</sequence>
<reference evidence="1 2" key="1">
    <citation type="journal article" date="2022" name="Plant J.">
        <title>Chromosome-level genome of Camellia lanceoleosa provides a valuable resource for understanding genome evolution and self-incompatibility.</title>
        <authorList>
            <person name="Gong W."/>
            <person name="Xiao S."/>
            <person name="Wang L."/>
            <person name="Liao Z."/>
            <person name="Chang Y."/>
            <person name="Mo W."/>
            <person name="Hu G."/>
            <person name="Li W."/>
            <person name="Zhao G."/>
            <person name="Zhu H."/>
            <person name="Hu X."/>
            <person name="Ji K."/>
            <person name="Xiang X."/>
            <person name="Song Q."/>
            <person name="Yuan D."/>
            <person name="Jin S."/>
            <person name="Zhang L."/>
        </authorList>
    </citation>
    <scope>NUCLEOTIDE SEQUENCE [LARGE SCALE GENOMIC DNA]</scope>
    <source>
        <strain evidence="1">SQ_2022a</strain>
    </source>
</reference>
<dbReference type="Proteomes" id="UP001060215">
    <property type="component" value="Chromosome 8"/>
</dbReference>
<gene>
    <name evidence="1" type="ORF">LOK49_LG09G02315</name>
</gene>
<proteinExistence type="predicted"/>
<organism evidence="1 2">
    <name type="scientific">Camellia lanceoleosa</name>
    <dbReference type="NCBI Taxonomy" id="1840588"/>
    <lineage>
        <taxon>Eukaryota</taxon>
        <taxon>Viridiplantae</taxon>
        <taxon>Streptophyta</taxon>
        <taxon>Embryophyta</taxon>
        <taxon>Tracheophyta</taxon>
        <taxon>Spermatophyta</taxon>
        <taxon>Magnoliopsida</taxon>
        <taxon>eudicotyledons</taxon>
        <taxon>Gunneridae</taxon>
        <taxon>Pentapetalae</taxon>
        <taxon>asterids</taxon>
        <taxon>Ericales</taxon>
        <taxon>Theaceae</taxon>
        <taxon>Camellia</taxon>
    </lineage>
</organism>
<keyword evidence="2" id="KW-1185">Reference proteome</keyword>
<accession>A0ACC0GJA7</accession>
<comment type="caution">
    <text evidence="1">The sequence shown here is derived from an EMBL/GenBank/DDBJ whole genome shotgun (WGS) entry which is preliminary data.</text>
</comment>
<evidence type="ECO:0000313" key="1">
    <source>
        <dbReference type="EMBL" id="KAI8001160.1"/>
    </source>
</evidence>